<dbReference type="InterPro" id="IPR026057">
    <property type="entry name" value="TBL_C"/>
</dbReference>
<evidence type="ECO:0000313" key="3">
    <source>
        <dbReference type="EMBL" id="KAJ6426487.1"/>
    </source>
</evidence>
<dbReference type="EMBL" id="JAPFFJ010000005">
    <property type="protein sequence ID" value="KAJ6426487.1"/>
    <property type="molecule type" value="Genomic_DNA"/>
</dbReference>
<dbReference type="Proteomes" id="UP001162972">
    <property type="component" value="Chromosome 1"/>
</dbReference>
<proteinExistence type="inferred from homology"/>
<dbReference type="AlphaFoldDB" id="A0AAD6KQ70"/>
<keyword evidence="4" id="KW-1185">Reference proteome</keyword>
<sequence length="88" mass="9659">MDFIATSKHRGLIFFRTSTPDHFENGEWHNGGNCTKTTPAKEGEIELKDLNKILRAVELAEFEKASVKAAENGAVSSICTGQKCESSE</sequence>
<reference evidence="3 4" key="1">
    <citation type="journal article" date="2023" name="Int. J. Mol. Sci.">
        <title>De Novo Assembly and Annotation of 11 Diverse Shrub Willow (Salix) Genomes Reveals Novel Gene Organization in Sex-Linked Regions.</title>
        <authorList>
            <person name="Hyden B."/>
            <person name="Feng K."/>
            <person name="Yates T.B."/>
            <person name="Jawdy S."/>
            <person name="Cereghino C."/>
            <person name="Smart L.B."/>
            <person name="Muchero W."/>
        </authorList>
    </citation>
    <scope>NUCLEOTIDE SEQUENCE [LARGE SCALE GENOMIC DNA]</scope>
    <source>
        <tissue evidence="3">Shoot tip</tissue>
    </source>
</reference>
<evidence type="ECO:0000313" key="4">
    <source>
        <dbReference type="Proteomes" id="UP001162972"/>
    </source>
</evidence>
<dbReference type="GO" id="GO:0016740">
    <property type="term" value="F:transferase activity"/>
    <property type="evidence" value="ECO:0007669"/>
    <property type="project" value="InterPro"/>
</dbReference>
<evidence type="ECO:0000259" key="2">
    <source>
        <dbReference type="Pfam" id="PF13839"/>
    </source>
</evidence>
<organism evidence="3 4">
    <name type="scientific">Salix udensis</name>
    <dbReference type="NCBI Taxonomy" id="889485"/>
    <lineage>
        <taxon>Eukaryota</taxon>
        <taxon>Viridiplantae</taxon>
        <taxon>Streptophyta</taxon>
        <taxon>Embryophyta</taxon>
        <taxon>Tracheophyta</taxon>
        <taxon>Spermatophyta</taxon>
        <taxon>Magnoliopsida</taxon>
        <taxon>eudicotyledons</taxon>
        <taxon>Gunneridae</taxon>
        <taxon>Pentapetalae</taxon>
        <taxon>rosids</taxon>
        <taxon>fabids</taxon>
        <taxon>Malpighiales</taxon>
        <taxon>Salicaceae</taxon>
        <taxon>Saliceae</taxon>
        <taxon>Salix</taxon>
    </lineage>
</organism>
<comment type="caution">
    <text evidence="3">The sequence shown here is derived from an EMBL/GenBank/DDBJ whole genome shotgun (WGS) entry which is preliminary data.</text>
</comment>
<evidence type="ECO:0000256" key="1">
    <source>
        <dbReference type="ARBA" id="ARBA00007727"/>
    </source>
</evidence>
<gene>
    <name evidence="3" type="ORF">OIU84_022142</name>
</gene>
<protein>
    <recommendedName>
        <fullName evidence="2">Trichome birefringence-like C-terminal domain-containing protein</fullName>
    </recommendedName>
</protein>
<comment type="similarity">
    <text evidence="1">Belongs to the PC-esterase family. TBL subfamily.</text>
</comment>
<feature type="domain" description="Trichome birefringence-like C-terminal" evidence="2">
    <location>
        <begin position="6"/>
        <end position="66"/>
    </location>
</feature>
<name>A0AAD6KQ70_9ROSI</name>
<dbReference type="Pfam" id="PF13839">
    <property type="entry name" value="PC-Esterase"/>
    <property type="match status" value="1"/>
</dbReference>
<accession>A0AAD6KQ70</accession>